<dbReference type="PROSITE" id="PS51257">
    <property type="entry name" value="PROKAR_LIPOPROTEIN"/>
    <property type="match status" value="1"/>
</dbReference>
<accession>A0ABW6A2I6</accession>
<gene>
    <name evidence="2" type="ORF">ACFS6H_02105</name>
</gene>
<sequence>MKTLFVAALLFTAIAVSTSCSKKGDTGPAGNANVTLYNFDSKTFTGSTDYPLSISQGKVDSSVVLAYYNPSAEAESAWYNIPGNGSTNSYVTRGLFFQANPTTYTYRVFLHNPAGGPYAGSVTFRKFRIFVIPASTLINGRVANAEARADINNQTYTESELKAMPYQQLCSLLGIRP</sequence>
<proteinExistence type="predicted"/>
<dbReference type="EMBL" id="JBHUOZ010000001">
    <property type="protein sequence ID" value="MFD2918483.1"/>
    <property type="molecule type" value="Genomic_DNA"/>
</dbReference>
<dbReference type="RefSeq" id="WP_386094693.1">
    <property type="nucleotide sequence ID" value="NZ_JBHUOZ010000001.1"/>
</dbReference>
<evidence type="ECO:0000313" key="3">
    <source>
        <dbReference type="Proteomes" id="UP001597511"/>
    </source>
</evidence>
<keyword evidence="1" id="KW-0732">Signal</keyword>
<protein>
    <recommendedName>
        <fullName evidence="4">DUF4082 domain-containing protein</fullName>
    </recommendedName>
</protein>
<organism evidence="2 3">
    <name type="scientific">Terrimonas rubra</name>
    <dbReference type="NCBI Taxonomy" id="1035890"/>
    <lineage>
        <taxon>Bacteria</taxon>
        <taxon>Pseudomonadati</taxon>
        <taxon>Bacteroidota</taxon>
        <taxon>Chitinophagia</taxon>
        <taxon>Chitinophagales</taxon>
        <taxon>Chitinophagaceae</taxon>
        <taxon>Terrimonas</taxon>
    </lineage>
</organism>
<feature type="signal peptide" evidence="1">
    <location>
        <begin position="1"/>
        <end position="22"/>
    </location>
</feature>
<evidence type="ECO:0000256" key="1">
    <source>
        <dbReference type="SAM" id="SignalP"/>
    </source>
</evidence>
<comment type="caution">
    <text evidence="2">The sequence shown here is derived from an EMBL/GenBank/DDBJ whole genome shotgun (WGS) entry which is preliminary data.</text>
</comment>
<keyword evidence="3" id="KW-1185">Reference proteome</keyword>
<dbReference type="Proteomes" id="UP001597511">
    <property type="component" value="Unassembled WGS sequence"/>
</dbReference>
<evidence type="ECO:0008006" key="4">
    <source>
        <dbReference type="Google" id="ProtNLM"/>
    </source>
</evidence>
<evidence type="ECO:0000313" key="2">
    <source>
        <dbReference type="EMBL" id="MFD2918483.1"/>
    </source>
</evidence>
<name>A0ABW6A2I6_9BACT</name>
<reference evidence="3" key="1">
    <citation type="journal article" date="2019" name="Int. J. Syst. Evol. Microbiol.">
        <title>The Global Catalogue of Microorganisms (GCM) 10K type strain sequencing project: providing services to taxonomists for standard genome sequencing and annotation.</title>
        <authorList>
            <consortium name="The Broad Institute Genomics Platform"/>
            <consortium name="The Broad Institute Genome Sequencing Center for Infectious Disease"/>
            <person name="Wu L."/>
            <person name="Ma J."/>
        </authorList>
    </citation>
    <scope>NUCLEOTIDE SEQUENCE [LARGE SCALE GENOMIC DNA]</scope>
    <source>
        <strain evidence="3">KCTC 23299</strain>
    </source>
</reference>
<feature type="chain" id="PRO_5046244492" description="DUF4082 domain-containing protein" evidence="1">
    <location>
        <begin position="23"/>
        <end position="177"/>
    </location>
</feature>